<organism evidence="3 4">
    <name type="scientific">Marchantia polymorpha subsp. ruderalis</name>
    <dbReference type="NCBI Taxonomy" id="1480154"/>
    <lineage>
        <taxon>Eukaryota</taxon>
        <taxon>Viridiplantae</taxon>
        <taxon>Streptophyta</taxon>
        <taxon>Embryophyta</taxon>
        <taxon>Marchantiophyta</taxon>
        <taxon>Marchantiopsida</taxon>
        <taxon>Marchantiidae</taxon>
        <taxon>Marchantiales</taxon>
        <taxon>Marchantiaceae</taxon>
        <taxon>Marchantia</taxon>
    </lineage>
</organism>
<evidence type="ECO:0000313" key="4">
    <source>
        <dbReference type="Proteomes" id="UP000077202"/>
    </source>
</evidence>
<gene>
    <name evidence="3" type="ORF">AXG93_3083s1020</name>
</gene>
<reference evidence="3" key="1">
    <citation type="submission" date="2016-03" db="EMBL/GenBank/DDBJ databases">
        <title>Mechanisms controlling the formation of the plant cell surface in tip-growing cells are functionally conserved among land plants.</title>
        <authorList>
            <person name="Honkanen S."/>
            <person name="Jones V.A."/>
            <person name="Morieri G."/>
            <person name="Champion C."/>
            <person name="Hetherington A.J."/>
            <person name="Kelly S."/>
            <person name="Saint-Marcoux D."/>
            <person name="Proust H."/>
            <person name="Prescott H."/>
            <person name="Dolan L."/>
        </authorList>
    </citation>
    <scope>NUCLEOTIDE SEQUENCE [LARGE SCALE GENOMIC DNA]</scope>
    <source>
        <tissue evidence="3">Whole gametophyte</tissue>
    </source>
</reference>
<evidence type="ECO:0000256" key="2">
    <source>
        <dbReference type="SAM" id="MobiDB-lite"/>
    </source>
</evidence>
<sequence>MNSLKSNMFFSKLQIMEGKSLSPNISDVSSHTNKRSSSFTASLLEEIRTEQLSARQDGSRSRIYEFKAEDGEGMKQQSSSIKTSQASAEETDCQSSARALFLASVNKTLDESARFVRQQIQTGSWNVPLEILVEFQTMTKQVVDDIENSTNLVYRKELKRLKSQISTVIAESDETRISLETQIENLQKEKIKACIDCEQLEYQLKFLLQNDEEEASECQHKKKDDRHQVSLQAMEEDCMRELDALHEELRTERGMVKYVESNRNLFSETRNTFRVAIETTRSDWSRAGPALVTNHRREREPKV</sequence>
<feature type="region of interest" description="Disordered" evidence="2">
    <location>
        <begin position="67"/>
        <end position="89"/>
    </location>
</feature>
<feature type="coiled-coil region" evidence="1">
    <location>
        <begin position="169"/>
        <end position="203"/>
    </location>
</feature>
<dbReference type="EMBL" id="LVLJ01002673">
    <property type="protein sequence ID" value="OAE24224.1"/>
    <property type="molecule type" value="Genomic_DNA"/>
</dbReference>
<comment type="caution">
    <text evidence="3">The sequence shown here is derived from an EMBL/GenBank/DDBJ whole genome shotgun (WGS) entry which is preliminary data.</text>
</comment>
<name>A0A176VTU9_MARPO</name>
<evidence type="ECO:0000256" key="1">
    <source>
        <dbReference type="SAM" id="Coils"/>
    </source>
</evidence>
<feature type="compositionally biased region" description="Polar residues" evidence="2">
    <location>
        <begin position="75"/>
        <end position="89"/>
    </location>
</feature>
<evidence type="ECO:0000313" key="3">
    <source>
        <dbReference type="EMBL" id="OAE24224.1"/>
    </source>
</evidence>
<dbReference type="AlphaFoldDB" id="A0A176VTU9"/>
<accession>A0A176VTU9</accession>
<dbReference type="Proteomes" id="UP000077202">
    <property type="component" value="Unassembled WGS sequence"/>
</dbReference>
<keyword evidence="4" id="KW-1185">Reference proteome</keyword>
<keyword evidence="1" id="KW-0175">Coiled coil</keyword>
<protein>
    <submittedName>
        <fullName evidence="3">Uncharacterized protein</fullName>
    </submittedName>
</protein>
<proteinExistence type="predicted"/>